<feature type="region of interest" description="Disordered" evidence="1">
    <location>
        <begin position="229"/>
        <end position="308"/>
    </location>
</feature>
<evidence type="ECO:0000313" key="3">
    <source>
        <dbReference type="Proteomes" id="UP000436088"/>
    </source>
</evidence>
<name>A0A6A2ZPC5_HIBSY</name>
<feature type="compositionally biased region" description="Basic and acidic residues" evidence="1">
    <location>
        <begin position="194"/>
        <end position="206"/>
    </location>
</feature>
<dbReference type="EMBL" id="VEPZ02001112">
    <property type="protein sequence ID" value="KAE8693871.1"/>
    <property type="molecule type" value="Genomic_DNA"/>
</dbReference>
<dbReference type="AlphaFoldDB" id="A0A6A2ZPC5"/>
<dbReference type="Proteomes" id="UP000436088">
    <property type="component" value="Unassembled WGS sequence"/>
</dbReference>
<feature type="compositionally biased region" description="Polar residues" evidence="1">
    <location>
        <begin position="299"/>
        <end position="308"/>
    </location>
</feature>
<feature type="compositionally biased region" description="Low complexity" evidence="1">
    <location>
        <begin position="265"/>
        <end position="275"/>
    </location>
</feature>
<reference evidence="2" key="1">
    <citation type="submission" date="2019-09" db="EMBL/GenBank/DDBJ databases">
        <title>Draft genome information of white flower Hibiscus syriacus.</title>
        <authorList>
            <person name="Kim Y.-M."/>
        </authorList>
    </citation>
    <scope>NUCLEOTIDE SEQUENCE [LARGE SCALE GENOMIC DNA]</scope>
    <source>
        <strain evidence="2">YM2019G1</strain>
    </source>
</reference>
<organism evidence="2 3">
    <name type="scientific">Hibiscus syriacus</name>
    <name type="common">Rose of Sharon</name>
    <dbReference type="NCBI Taxonomy" id="106335"/>
    <lineage>
        <taxon>Eukaryota</taxon>
        <taxon>Viridiplantae</taxon>
        <taxon>Streptophyta</taxon>
        <taxon>Embryophyta</taxon>
        <taxon>Tracheophyta</taxon>
        <taxon>Spermatophyta</taxon>
        <taxon>Magnoliopsida</taxon>
        <taxon>eudicotyledons</taxon>
        <taxon>Gunneridae</taxon>
        <taxon>Pentapetalae</taxon>
        <taxon>rosids</taxon>
        <taxon>malvids</taxon>
        <taxon>Malvales</taxon>
        <taxon>Malvaceae</taxon>
        <taxon>Malvoideae</taxon>
        <taxon>Hibiscus</taxon>
    </lineage>
</organism>
<protein>
    <submittedName>
        <fullName evidence="2">Uncharacterized protein</fullName>
    </submittedName>
</protein>
<feature type="region of interest" description="Disordered" evidence="1">
    <location>
        <begin position="183"/>
        <end position="213"/>
    </location>
</feature>
<accession>A0A6A2ZPC5</accession>
<sequence>MSLDIGTDVAGESDRWRWNELRFRDLVYDFSVIYSKFQCCDLQILVAIYGLSLRFTDSRCDLRIIVAIYGYALRYTETHCDLRIHVAIYGYALRFMCSRCDFHIRVAILENRNANLTIALRFSRIALRFWTLICDSGDRVAIFISRCDFDNENLKINEATTVDNIRDLKLLCDASCEAHDPERVKKQKVAANSADKDHKDHKEQQGKKSKHNRSKYACLNLSFPNYKNKDANDDSKIPQRVSYGDSDSNFSDDPLKGSIFYTTVKSPKTPSTSSSNHQRKKSSLTDDEAMNGDEFEPVDTSNFALRIR</sequence>
<proteinExistence type="predicted"/>
<evidence type="ECO:0000313" key="2">
    <source>
        <dbReference type="EMBL" id="KAE8693871.1"/>
    </source>
</evidence>
<evidence type="ECO:0000256" key="1">
    <source>
        <dbReference type="SAM" id="MobiDB-lite"/>
    </source>
</evidence>
<comment type="caution">
    <text evidence="2">The sequence shown here is derived from an EMBL/GenBank/DDBJ whole genome shotgun (WGS) entry which is preliminary data.</text>
</comment>
<gene>
    <name evidence="2" type="ORF">F3Y22_tig00110788pilonHSYRG00010</name>
</gene>
<keyword evidence="3" id="KW-1185">Reference proteome</keyword>
<feature type="compositionally biased region" description="Acidic residues" evidence="1">
    <location>
        <begin position="285"/>
        <end position="297"/>
    </location>
</feature>